<dbReference type="Gene3D" id="3.40.50.1820">
    <property type="entry name" value="alpha/beta hydrolase"/>
    <property type="match status" value="1"/>
</dbReference>
<organism evidence="3 4">
    <name type="scientific">Aspergillus calidoustus</name>
    <dbReference type="NCBI Taxonomy" id="454130"/>
    <lineage>
        <taxon>Eukaryota</taxon>
        <taxon>Fungi</taxon>
        <taxon>Dikarya</taxon>
        <taxon>Ascomycota</taxon>
        <taxon>Pezizomycotina</taxon>
        <taxon>Eurotiomycetes</taxon>
        <taxon>Eurotiomycetidae</taxon>
        <taxon>Eurotiales</taxon>
        <taxon>Aspergillaceae</taxon>
        <taxon>Aspergillus</taxon>
        <taxon>Aspergillus subgen. Nidulantes</taxon>
    </lineage>
</organism>
<dbReference type="Proteomes" id="UP000054771">
    <property type="component" value="Unassembled WGS sequence"/>
</dbReference>
<dbReference type="SUPFAM" id="SSF53474">
    <property type="entry name" value="alpha/beta-Hydrolases"/>
    <property type="match status" value="1"/>
</dbReference>
<gene>
    <name evidence="3" type="ORF">ASPCAL09846</name>
</gene>
<evidence type="ECO:0000256" key="1">
    <source>
        <dbReference type="ARBA" id="ARBA00006499"/>
    </source>
</evidence>
<dbReference type="InterPro" id="IPR029058">
    <property type="entry name" value="AB_hydrolase_fold"/>
</dbReference>
<dbReference type="InterPro" id="IPR050565">
    <property type="entry name" value="LYPA1-2/EST-like"/>
</dbReference>
<dbReference type="Pfam" id="PF02230">
    <property type="entry name" value="Abhydrolase_2"/>
    <property type="match status" value="1"/>
</dbReference>
<dbReference type="InterPro" id="IPR003140">
    <property type="entry name" value="PLipase/COase/thioEstase"/>
</dbReference>
<dbReference type="OrthoDB" id="2418081at2759"/>
<evidence type="ECO:0000259" key="2">
    <source>
        <dbReference type="Pfam" id="PF02230"/>
    </source>
</evidence>
<proteinExistence type="inferred from homology"/>
<dbReference type="PANTHER" id="PTHR10655">
    <property type="entry name" value="LYSOPHOSPHOLIPASE-RELATED"/>
    <property type="match status" value="1"/>
</dbReference>
<feature type="domain" description="Phospholipase/carboxylesterase/thioesterase" evidence="2">
    <location>
        <begin position="36"/>
        <end position="195"/>
    </location>
</feature>
<dbReference type="AlphaFoldDB" id="A0A0U5G3P8"/>
<protein>
    <recommendedName>
        <fullName evidence="2">Phospholipase/carboxylesterase/thioesterase domain-containing protein</fullName>
    </recommendedName>
</protein>
<dbReference type="STRING" id="454130.A0A0U5G3P8"/>
<comment type="similarity">
    <text evidence="1">Belongs to the AB hydrolase superfamily. AB hydrolase 2 family.</text>
</comment>
<reference evidence="4" key="1">
    <citation type="journal article" date="2016" name="Genome Announc.">
        <title>Draft genome sequences of fungus Aspergillus calidoustus.</title>
        <authorList>
            <person name="Horn F."/>
            <person name="Linde J."/>
            <person name="Mattern D.J."/>
            <person name="Walther G."/>
            <person name="Guthke R."/>
            <person name="Scherlach K."/>
            <person name="Martin K."/>
            <person name="Brakhage A.A."/>
            <person name="Petzke L."/>
            <person name="Valiante V."/>
        </authorList>
    </citation>
    <scope>NUCLEOTIDE SEQUENCE [LARGE SCALE GENOMIC DNA]</scope>
    <source>
        <strain evidence="4">SF006504</strain>
    </source>
</reference>
<keyword evidence="4" id="KW-1185">Reference proteome</keyword>
<dbReference type="PANTHER" id="PTHR10655:SF63">
    <property type="entry name" value="PHOSPHOLIPASE_CARBOXYLESTERASE_THIOESTERASE DOMAIN-CONTAINING PROTEIN"/>
    <property type="match status" value="1"/>
</dbReference>
<name>A0A0U5G3P8_ASPCI</name>
<dbReference type="OMA" id="HGTDDAY"/>
<evidence type="ECO:0000313" key="4">
    <source>
        <dbReference type="Proteomes" id="UP000054771"/>
    </source>
</evidence>
<dbReference type="GO" id="GO:0008474">
    <property type="term" value="F:palmitoyl-(protein) hydrolase activity"/>
    <property type="evidence" value="ECO:0007669"/>
    <property type="project" value="TreeGrafter"/>
</dbReference>
<sequence length="314" mass="34825">MIVVQLKHISEYALSFSPSLDINQTKPITDFPPLYIHPPKSIHTHTAILLHGRGSNGPEFAEELFSSLTSKKNNLHDCLPSWRWVFPTARDRWAVAFEEDICAWFDAYSLTNIQERQESQVEGLRESVAHIVGILEAEITQLNGDTSHVYLGGISQGMATALWTVFCASGTGRIQRQLGGILGFCGWLPFADNAEELIRVHQAKSKSKVQLQRLVSRFSVETIGLKPCREEEASDTFSGFPILTTPVLLGHGTDDAFVSVELGQQASRVLKEVLDSGNIEWMGYSGADNEGHWIKEPEAFDRILAFLAGPSSEE</sequence>
<dbReference type="GO" id="GO:0052689">
    <property type="term" value="F:carboxylic ester hydrolase activity"/>
    <property type="evidence" value="ECO:0007669"/>
    <property type="project" value="TreeGrafter"/>
</dbReference>
<accession>A0A0U5G3P8</accession>
<dbReference type="EMBL" id="CDMC01000008">
    <property type="protein sequence ID" value="CEL06674.1"/>
    <property type="molecule type" value="Genomic_DNA"/>
</dbReference>
<evidence type="ECO:0000313" key="3">
    <source>
        <dbReference type="EMBL" id="CEL06674.1"/>
    </source>
</evidence>
<dbReference type="GO" id="GO:0005737">
    <property type="term" value="C:cytoplasm"/>
    <property type="evidence" value="ECO:0007669"/>
    <property type="project" value="TreeGrafter"/>
</dbReference>